<dbReference type="SMART" id="SM00575">
    <property type="entry name" value="ZnF_PMZ"/>
    <property type="match status" value="1"/>
</dbReference>
<name>A0A9Q0FND6_9ROSI</name>
<keyword evidence="1" id="KW-0479">Metal-binding</keyword>
<dbReference type="PANTHER" id="PTHR31973:SF187">
    <property type="entry name" value="MUTATOR TRANSPOSASE MUDRA PROTEIN"/>
    <property type="match status" value="1"/>
</dbReference>
<evidence type="ECO:0000256" key="1">
    <source>
        <dbReference type="ARBA" id="ARBA00022723"/>
    </source>
</evidence>
<feature type="compositionally biased region" description="Basic and acidic residues" evidence="5">
    <location>
        <begin position="156"/>
        <end position="165"/>
    </location>
</feature>
<keyword evidence="2 4" id="KW-0863">Zinc-finger</keyword>
<dbReference type="InterPro" id="IPR006564">
    <property type="entry name" value="Znf_PMZ"/>
</dbReference>
<sequence>MESIRRLLMLRFVKKKKLIKENKLRLCPRIIKKLEKAKKDSTACIVIPGGHGQQFEVTHSYGSKAVVDIREMSCTCKRWDYTGIPCLHACASIMYANLDPEDFVHNCYTMANFELCYAQGIDPVPGKEDWPQADGEPCLPPQVMEEKKPGKRPMARRREEGEDRAANPYRSTRGGTQIRFQNCLQTGHNILTCKNLRHPNAKPRKERHAKRQRGEGGEGTSIDSQPCPPIVTDHATTGTTTGPPKLPTRKQRATAAARNDNILSQEKTGTASTNNSAQVPRTEPTTGFMQSARNANRGSSRQPSSSSMQLGRNANSCSSSQPSSSSMQLARNASHTSTGSSSQPLPTGRSMQPSRQPSTNSTATAKPWTLRKDFPASQLWKP</sequence>
<accession>A0A9Q0FND6</accession>
<dbReference type="OrthoDB" id="1844242at2759"/>
<feature type="compositionally biased region" description="Low complexity" evidence="5">
    <location>
        <begin position="316"/>
        <end position="326"/>
    </location>
</feature>
<feature type="compositionally biased region" description="Polar residues" evidence="5">
    <location>
        <begin position="261"/>
        <end position="298"/>
    </location>
</feature>
<keyword evidence="8" id="KW-1185">Reference proteome</keyword>
<evidence type="ECO:0000259" key="6">
    <source>
        <dbReference type="PROSITE" id="PS50966"/>
    </source>
</evidence>
<reference evidence="7" key="1">
    <citation type="submission" date="2022-02" db="EMBL/GenBank/DDBJ databases">
        <authorList>
            <person name="Henning P.M."/>
            <person name="McCubbin A.G."/>
            <person name="Shore J.S."/>
        </authorList>
    </citation>
    <scope>NUCLEOTIDE SEQUENCE</scope>
    <source>
        <strain evidence="7">F60SS</strain>
        <tissue evidence="7">Leaves</tissue>
    </source>
</reference>
<feature type="compositionally biased region" description="Polar residues" evidence="5">
    <location>
        <begin position="327"/>
        <end position="364"/>
    </location>
</feature>
<dbReference type="InterPro" id="IPR007527">
    <property type="entry name" value="Znf_SWIM"/>
</dbReference>
<feature type="region of interest" description="Disordered" evidence="5">
    <location>
        <begin position="194"/>
        <end position="382"/>
    </location>
</feature>
<comment type="caution">
    <text evidence="7">The sequence shown here is derived from an EMBL/GenBank/DDBJ whole genome shotgun (WGS) entry which is preliminary data.</text>
</comment>
<feature type="domain" description="SWIM-type" evidence="6">
    <location>
        <begin position="55"/>
        <end position="97"/>
    </location>
</feature>
<protein>
    <recommendedName>
        <fullName evidence="6">SWIM-type domain-containing protein</fullName>
    </recommendedName>
</protein>
<evidence type="ECO:0000256" key="5">
    <source>
        <dbReference type="SAM" id="MobiDB-lite"/>
    </source>
</evidence>
<gene>
    <name evidence="7" type="ORF">Tsubulata_047649</name>
</gene>
<feature type="region of interest" description="Disordered" evidence="5">
    <location>
        <begin position="127"/>
        <end position="176"/>
    </location>
</feature>
<dbReference type="EMBL" id="JAKUCV010004656">
    <property type="protein sequence ID" value="KAJ4834611.1"/>
    <property type="molecule type" value="Genomic_DNA"/>
</dbReference>
<feature type="compositionally biased region" description="Basic residues" evidence="5">
    <location>
        <begin position="195"/>
        <end position="211"/>
    </location>
</feature>
<keyword evidence="3" id="KW-0862">Zinc</keyword>
<dbReference type="AlphaFoldDB" id="A0A9Q0FND6"/>
<evidence type="ECO:0000256" key="4">
    <source>
        <dbReference type="PROSITE-ProRule" id="PRU00325"/>
    </source>
</evidence>
<dbReference type="GO" id="GO:0008270">
    <property type="term" value="F:zinc ion binding"/>
    <property type="evidence" value="ECO:0007669"/>
    <property type="project" value="UniProtKB-KW"/>
</dbReference>
<evidence type="ECO:0000313" key="7">
    <source>
        <dbReference type="EMBL" id="KAJ4834611.1"/>
    </source>
</evidence>
<evidence type="ECO:0000256" key="3">
    <source>
        <dbReference type="ARBA" id="ARBA00022833"/>
    </source>
</evidence>
<evidence type="ECO:0000256" key="2">
    <source>
        <dbReference type="ARBA" id="ARBA00022771"/>
    </source>
</evidence>
<dbReference type="PROSITE" id="PS50966">
    <property type="entry name" value="ZF_SWIM"/>
    <property type="match status" value="1"/>
</dbReference>
<organism evidence="7 8">
    <name type="scientific">Turnera subulata</name>
    <dbReference type="NCBI Taxonomy" id="218843"/>
    <lineage>
        <taxon>Eukaryota</taxon>
        <taxon>Viridiplantae</taxon>
        <taxon>Streptophyta</taxon>
        <taxon>Embryophyta</taxon>
        <taxon>Tracheophyta</taxon>
        <taxon>Spermatophyta</taxon>
        <taxon>Magnoliopsida</taxon>
        <taxon>eudicotyledons</taxon>
        <taxon>Gunneridae</taxon>
        <taxon>Pentapetalae</taxon>
        <taxon>rosids</taxon>
        <taxon>fabids</taxon>
        <taxon>Malpighiales</taxon>
        <taxon>Passifloraceae</taxon>
        <taxon>Turnera</taxon>
    </lineage>
</organism>
<proteinExistence type="predicted"/>
<dbReference type="Proteomes" id="UP001141552">
    <property type="component" value="Unassembled WGS sequence"/>
</dbReference>
<dbReference type="PANTHER" id="PTHR31973">
    <property type="entry name" value="POLYPROTEIN, PUTATIVE-RELATED"/>
    <property type="match status" value="1"/>
</dbReference>
<dbReference type="Pfam" id="PF04434">
    <property type="entry name" value="SWIM"/>
    <property type="match status" value="1"/>
</dbReference>
<reference evidence="7" key="2">
    <citation type="journal article" date="2023" name="Plants (Basel)">
        <title>Annotation of the Turnera subulata (Passifloraceae) Draft Genome Reveals the S-Locus Evolved after the Divergence of Turneroideae from Passifloroideae in a Stepwise Manner.</title>
        <authorList>
            <person name="Henning P.M."/>
            <person name="Roalson E.H."/>
            <person name="Mir W."/>
            <person name="McCubbin A.G."/>
            <person name="Shore J.S."/>
        </authorList>
    </citation>
    <scope>NUCLEOTIDE SEQUENCE</scope>
    <source>
        <strain evidence="7">F60SS</strain>
    </source>
</reference>
<evidence type="ECO:0000313" key="8">
    <source>
        <dbReference type="Proteomes" id="UP001141552"/>
    </source>
</evidence>